<keyword evidence="3" id="KW-0963">Cytoplasm</keyword>
<dbReference type="InterPro" id="IPR004226">
    <property type="entry name" value="TBCA"/>
</dbReference>
<evidence type="ECO:0000313" key="4">
    <source>
        <dbReference type="EMBL" id="KAJ3691565.1"/>
    </source>
</evidence>
<dbReference type="FunFam" id="1.20.58.90:FF:000011">
    <property type="entry name" value="Tubulin-specific chaperone A"/>
    <property type="match status" value="1"/>
</dbReference>
<evidence type="ECO:0000256" key="3">
    <source>
        <dbReference type="RuleBase" id="RU364030"/>
    </source>
</evidence>
<keyword evidence="3" id="KW-0206">Cytoskeleton</keyword>
<dbReference type="GO" id="GO:0005874">
    <property type="term" value="C:microtubule"/>
    <property type="evidence" value="ECO:0007669"/>
    <property type="project" value="UniProtKB-KW"/>
</dbReference>
<protein>
    <recommendedName>
        <fullName evidence="3">Tubulin-specific chaperone A</fullName>
    </recommendedName>
</protein>
<comment type="subcellular location">
    <subcellularLocation>
        <location evidence="3">Cytoplasm</location>
        <location evidence="3">Cytoskeleton</location>
    </subcellularLocation>
</comment>
<dbReference type="PANTHER" id="PTHR21500">
    <property type="entry name" value="TUBULIN-SPECIFIC CHAPERONE A"/>
    <property type="match status" value="1"/>
</dbReference>
<dbReference type="Gene3D" id="1.20.58.90">
    <property type="match status" value="1"/>
</dbReference>
<evidence type="ECO:0000313" key="5">
    <source>
        <dbReference type="Proteomes" id="UP001210211"/>
    </source>
</evidence>
<evidence type="ECO:0000256" key="1">
    <source>
        <dbReference type="ARBA" id="ARBA00006806"/>
    </source>
</evidence>
<gene>
    <name evidence="4" type="ORF">LUZ61_020729</name>
</gene>
<keyword evidence="5" id="KW-1185">Reference proteome</keyword>
<dbReference type="Proteomes" id="UP001210211">
    <property type="component" value="Unassembled WGS sequence"/>
</dbReference>
<dbReference type="AlphaFoldDB" id="A0AAD5ZDZ6"/>
<dbReference type="PANTHER" id="PTHR21500:SF0">
    <property type="entry name" value="TUBULIN-SPECIFIC CHAPERONE A"/>
    <property type="match status" value="1"/>
</dbReference>
<dbReference type="GO" id="GO:0007023">
    <property type="term" value="P:post-chaperonin tubulin folding pathway"/>
    <property type="evidence" value="ECO:0007669"/>
    <property type="project" value="UniProtKB-UniRule"/>
</dbReference>
<comment type="similarity">
    <text evidence="1 3">Belongs to the TBCA family.</text>
</comment>
<reference evidence="4 5" key="1">
    <citation type="journal article" date="2022" name="Cell">
        <title>Repeat-based holocentromeres influence genome architecture and karyotype evolution.</title>
        <authorList>
            <person name="Hofstatter P.G."/>
            <person name="Thangavel G."/>
            <person name="Lux T."/>
            <person name="Neumann P."/>
            <person name="Vondrak T."/>
            <person name="Novak P."/>
            <person name="Zhang M."/>
            <person name="Costa L."/>
            <person name="Castellani M."/>
            <person name="Scott A."/>
            <person name="Toegelov H."/>
            <person name="Fuchs J."/>
            <person name="Mata-Sucre Y."/>
            <person name="Dias Y."/>
            <person name="Vanzela A.L.L."/>
            <person name="Huettel B."/>
            <person name="Almeida C.C.S."/>
            <person name="Simkova H."/>
            <person name="Souza G."/>
            <person name="Pedrosa-Harand A."/>
            <person name="Macas J."/>
            <person name="Mayer K.F.X."/>
            <person name="Houben A."/>
            <person name="Marques A."/>
        </authorList>
    </citation>
    <scope>NUCLEOTIDE SEQUENCE [LARGE SCALE GENOMIC DNA]</scope>
    <source>
        <strain evidence="4">RhyTen1mFocal</strain>
    </source>
</reference>
<name>A0AAD5ZDZ6_9POAL</name>
<dbReference type="GO" id="GO:0007021">
    <property type="term" value="P:tubulin complex assembly"/>
    <property type="evidence" value="ECO:0007669"/>
    <property type="project" value="UniProtKB-UniRule"/>
</dbReference>
<comment type="subunit">
    <text evidence="3">Supercomplex made of cofactors A to E. Cofactors A and D function by capturing and stabilizing tubulin in a quasi-native conformation. Cofactor E binds to the cofactor D-tubulin complex; interaction with cofactor C then causes the release of tubulin polypeptides that are committed to the native state.</text>
</comment>
<proteinExistence type="inferred from homology"/>
<dbReference type="SUPFAM" id="SSF46988">
    <property type="entry name" value="Tubulin chaperone cofactor A"/>
    <property type="match status" value="1"/>
</dbReference>
<dbReference type="GO" id="GO:0048487">
    <property type="term" value="F:beta-tubulin binding"/>
    <property type="evidence" value="ECO:0007669"/>
    <property type="project" value="InterPro"/>
</dbReference>
<dbReference type="InterPro" id="IPR036126">
    <property type="entry name" value="TBCA_sf"/>
</dbReference>
<keyword evidence="3" id="KW-0493">Microtubule</keyword>
<dbReference type="EMBL" id="JAMRDG010000002">
    <property type="protein sequence ID" value="KAJ3691565.1"/>
    <property type="molecule type" value="Genomic_DNA"/>
</dbReference>
<accession>A0AAD5ZDZ6</accession>
<dbReference type="GO" id="GO:0005829">
    <property type="term" value="C:cytosol"/>
    <property type="evidence" value="ECO:0007669"/>
    <property type="project" value="TreeGrafter"/>
</dbReference>
<evidence type="ECO:0000256" key="2">
    <source>
        <dbReference type="ARBA" id="ARBA00023186"/>
    </source>
</evidence>
<organism evidence="4 5">
    <name type="scientific">Rhynchospora tenuis</name>
    <dbReference type="NCBI Taxonomy" id="198213"/>
    <lineage>
        <taxon>Eukaryota</taxon>
        <taxon>Viridiplantae</taxon>
        <taxon>Streptophyta</taxon>
        <taxon>Embryophyta</taxon>
        <taxon>Tracheophyta</taxon>
        <taxon>Spermatophyta</taxon>
        <taxon>Magnoliopsida</taxon>
        <taxon>Liliopsida</taxon>
        <taxon>Poales</taxon>
        <taxon>Cyperaceae</taxon>
        <taxon>Cyperoideae</taxon>
        <taxon>Rhynchosporeae</taxon>
        <taxon>Rhynchospora</taxon>
    </lineage>
</organism>
<comment type="caution">
    <text evidence="4">The sequence shown here is derived from an EMBL/GenBank/DDBJ whole genome shotgun (WGS) entry which is preliminary data.</text>
</comment>
<dbReference type="Pfam" id="PF02970">
    <property type="entry name" value="TBCA"/>
    <property type="match status" value="1"/>
</dbReference>
<keyword evidence="2 3" id="KW-0143">Chaperone</keyword>
<sequence length="187" mass="21025">MIQRIKELKVPFCTFYGRTRNYMYLTRCAGILFPAPLSLPTQRHVPSLPPPGKLAPPLLSRRLTPTAPLISSARNMATIRNLKIKTSTCKRIVKELHSYEKEVETEAAKTAEMKERGADPYDLKQQENVLAESRMMVPDCRKRLEAALIDLKATLAEIKESNQEGTEVEEAEAVITQVETVVQTAES</sequence>